<dbReference type="STRING" id="414684.RC1_1523"/>
<name>B6IN30_RHOCS</name>
<accession>B6IN30</accession>
<protein>
    <recommendedName>
        <fullName evidence="2">DUF4142 domain-containing protein</fullName>
    </recommendedName>
</protein>
<dbReference type="Gene3D" id="1.20.1260.10">
    <property type="match status" value="1"/>
</dbReference>
<dbReference type="PANTHER" id="PTHR38593">
    <property type="entry name" value="BLR2558 PROTEIN"/>
    <property type="match status" value="1"/>
</dbReference>
<evidence type="ECO:0000313" key="3">
    <source>
        <dbReference type="EMBL" id="ACI98927.1"/>
    </source>
</evidence>
<feature type="chain" id="PRO_5002846622" description="DUF4142 domain-containing protein" evidence="1">
    <location>
        <begin position="21"/>
        <end position="187"/>
    </location>
</feature>
<dbReference type="Pfam" id="PF13628">
    <property type="entry name" value="DUF4142"/>
    <property type="match status" value="1"/>
</dbReference>
<evidence type="ECO:0000313" key="4">
    <source>
        <dbReference type="Proteomes" id="UP000001591"/>
    </source>
</evidence>
<dbReference type="PANTHER" id="PTHR38593:SF1">
    <property type="entry name" value="BLR2558 PROTEIN"/>
    <property type="match status" value="1"/>
</dbReference>
<reference evidence="3 4" key="1">
    <citation type="journal article" date="2010" name="BMC Genomics">
        <title>Metabolic flexibility revealed in the genome of the cyst-forming alpha-1 proteobacterium Rhodospirillum centenum.</title>
        <authorList>
            <person name="Lu Y.K."/>
            <person name="Marden J."/>
            <person name="Han M."/>
            <person name="Swingley W.D."/>
            <person name="Mastrian S.D."/>
            <person name="Chowdhury S.R."/>
            <person name="Hao J."/>
            <person name="Helmy T."/>
            <person name="Kim S."/>
            <person name="Kurdoglu A.A."/>
            <person name="Matthies H.J."/>
            <person name="Rollo D."/>
            <person name="Stothard P."/>
            <person name="Blankenship R.E."/>
            <person name="Bauer C.E."/>
            <person name="Touchman J.W."/>
        </authorList>
    </citation>
    <scope>NUCLEOTIDE SEQUENCE [LARGE SCALE GENOMIC DNA]</scope>
    <source>
        <strain evidence="4">ATCC 51521 / SW</strain>
    </source>
</reference>
<keyword evidence="4" id="KW-1185">Reference proteome</keyword>
<proteinExistence type="predicted"/>
<dbReference type="AlphaFoldDB" id="B6IN30"/>
<dbReference type="InterPro" id="IPR025419">
    <property type="entry name" value="DUF4142"/>
</dbReference>
<gene>
    <name evidence="3" type="ordered locus">RC1_1523</name>
</gene>
<dbReference type="RefSeq" id="WP_012566713.1">
    <property type="nucleotide sequence ID" value="NC_011420.2"/>
</dbReference>
<keyword evidence="1" id="KW-0732">Signal</keyword>
<evidence type="ECO:0000259" key="2">
    <source>
        <dbReference type="Pfam" id="PF13628"/>
    </source>
</evidence>
<dbReference type="InterPro" id="IPR012347">
    <property type="entry name" value="Ferritin-like"/>
</dbReference>
<dbReference type="KEGG" id="rce:RC1_1523"/>
<feature type="signal peptide" evidence="1">
    <location>
        <begin position="1"/>
        <end position="20"/>
    </location>
</feature>
<organism evidence="3 4">
    <name type="scientific">Rhodospirillum centenum (strain ATCC 51521 / SW)</name>
    <dbReference type="NCBI Taxonomy" id="414684"/>
    <lineage>
        <taxon>Bacteria</taxon>
        <taxon>Pseudomonadati</taxon>
        <taxon>Pseudomonadota</taxon>
        <taxon>Alphaproteobacteria</taxon>
        <taxon>Rhodospirillales</taxon>
        <taxon>Rhodospirillaceae</taxon>
        <taxon>Rhodospirillum</taxon>
    </lineage>
</organism>
<evidence type="ECO:0000256" key="1">
    <source>
        <dbReference type="SAM" id="SignalP"/>
    </source>
</evidence>
<dbReference type="HOGENOM" id="CLU_079636_5_1_5"/>
<dbReference type="eggNOG" id="COG3652">
    <property type="taxonomic scope" value="Bacteria"/>
</dbReference>
<dbReference type="EMBL" id="CP000613">
    <property type="protein sequence ID" value="ACI98927.1"/>
    <property type="molecule type" value="Genomic_DNA"/>
</dbReference>
<sequence>MRMMIPVALAASLFAGTALAQSSGSARTTQGDATTGQGRVSEQDVLFLRQAVQSDLAEIAMAEVAEDKAKATPVKQFAERMDEEHDSNLEKLQELAEAHDVDIPDDPDAQQQQMLATLKETPEQSFDRTYIQMQVQAHQKAIQLYRTQAQGQGPVARFAGQQVPNLEAHLQEAQLVQQQMQPTAATR</sequence>
<feature type="domain" description="DUF4142" evidence="2">
    <location>
        <begin position="43"/>
        <end position="174"/>
    </location>
</feature>
<dbReference type="Proteomes" id="UP000001591">
    <property type="component" value="Chromosome"/>
</dbReference>